<protein>
    <recommendedName>
        <fullName evidence="3">F-box domain-containing protein</fullName>
    </recommendedName>
</protein>
<evidence type="ECO:0008006" key="3">
    <source>
        <dbReference type="Google" id="ProtNLM"/>
    </source>
</evidence>
<reference evidence="1" key="1">
    <citation type="submission" date="2023-08" db="EMBL/GenBank/DDBJ databases">
        <title>Black Yeasts Isolated from many extreme environments.</title>
        <authorList>
            <person name="Coleine C."/>
            <person name="Stajich J.E."/>
            <person name="Selbmann L."/>
        </authorList>
    </citation>
    <scope>NUCLEOTIDE SEQUENCE</scope>
    <source>
        <strain evidence="1">CCFEE 5810</strain>
    </source>
</reference>
<name>A0AAN7VUE3_9PEZI</name>
<proteinExistence type="predicted"/>
<dbReference type="PANTHER" id="PTHR42085">
    <property type="entry name" value="F-BOX DOMAIN-CONTAINING PROTEIN"/>
    <property type="match status" value="1"/>
</dbReference>
<evidence type="ECO:0000313" key="2">
    <source>
        <dbReference type="Proteomes" id="UP001310594"/>
    </source>
</evidence>
<dbReference type="Proteomes" id="UP001310594">
    <property type="component" value="Unassembled WGS sequence"/>
</dbReference>
<dbReference type="EMBL" id="JAVRQU010000017">
    <property type="protein sequence ID" value="KAK5693390.1"/>
    <property type="molecule type" value="Genomic_DNA"/>
</dbReference>
<gene>
    <name evidence="1" type="ORF">LTR97_009959</name>
</gene>
<dbReference type="AlphaFoldDB" id="A0AAN7VUE3"/>
<comment type="caution">
    <text evidence="1">The sequence shown here is derived from an EMBL/GenBank/DDBJ whole genome shotgun (WGS) entry which is preliminary data.</text>
</comment>
<dbReference type="PANTHER" id="PTHR42085:SF8">
    <property type="entry name" value="F-BOX DOMAIN-CONTAINING PROTEIN"/>
    <property type="match status" value="1"/>
</dbReference>
<accession>A0AAN7VUE3</accession>
<evidence type="ECO:0000313" key="1">
    <source>
        <dbReference type="EMBL" id="KAK5693390.1"/>
    </source>
</evidence>
<dbReference type="InterPro" id="IPR038883">
    <property type="entry name" value="AN11006-like"/>
</dbReference>
<sequence>MENFKGMGYIPPSQRNTKKTLLKLPPELRNAIYELVLLDASPIFRFSLCRYTAVPTLLQVNRQLRAEALGIYYGKASFELMVHYRALRHLTPWVNTLDLQARNQLLSNRALNLRVFVDDQDKDIHTKTASSLGYYAENWDRGWYVSVEDYRRERSPVDRLCDINKRRALKRVETPAERKERKAKIEAEKVAKMLARAVSYEAFLEQQAKRKARKEETGTVLGTLIKTAYKGLVKALRG</sequence>
<organism evidence="1 2">
    <name type="scientific">Elasticomyces elasticus</name>
    <dbReference type="NCBI Taxonomy" id="574655"/>
    <lineage>
        <taxon>Eukaryota</taxon>
        <taxon>Fungi</taxon>
        <taxon>Dikarya</taxon>
        <taxon>Ascomycota</taxon>
        <taxon>Pezizomycotina</taxon>
        <taxon>Dothideomycetes</taxon>
        <taxon>Dothideomycetidae</taxon>
        <taxon>Mycosphaerellales</taxon>
        <taxon>Teratosphaeriaceae</taxon>
        <taxon>Elasticomyces</taxon>
    </lineage>
</organism>